<reference evidence="2" key="1">
    <citation type="journal article" date="2021" name="Nat. Commun.">
        <title>Genomic analyses provide insights into spinach domestication and the genetic basis of agronomic traits.</title>
        <authorList>
            <person name="Cai X."/>
            <person name="Sun X."/>
            <person name="Xu C."/>
            <person name="Sun H."/>
            <person name="Wang X."/>
            <person name="Ge C."/>
            <person name="Zhang Z."/>
            <person name="Wang Q."/>
            <person name="Fei Z."/>
            <person name="Jiao C."/>
            <person name="Wang Q."/>
        </authorList>
    </citation>
    <scope>NUCLEOTIDE SEQUENCE [LARGE SCALE GENOMIC DNA]</scope>
    <source>
        <strain evidence="2">cv. Varoflay</strain>
    </source>
</reference>
<keyword evidence="2" id="KW-1185">Reference proteome</keyword>
<keyword evidence="1" id="KW-0812">Transmembrane</keyword>
<keyword evidence="1" id="KW-0472">Membrane</keyword>
<feature type="transmembrane region" description="Helical" evidence="1">
    <location>
        <begin position="135"/>
        <end position="157"/>
    </location>
</feature>
<feature type="transmembrane region" description="Helical" evidence="1">
    <location>
        <begin position="40"/>
        <end position="61"/>
    </location>
</feature>
<feature type="transmembrane region" description="Helical" evidence="1">
    <location>
        <begin position="81"/>
        <end position="114"/>
    </location>
</feature>
<evidence type="ECO:0000313" key="2">
    <source>
        <dbReference type="Proteomes" id="UP000813463"/>
    </source>
</evidence>
<evidence type="ECO:0000313" key="3">
    <source>
        <dbReference type="RefSeq" id="XP_056683283.1"/>
    </source>
</evidence>
<evidence type="ECO:0000256" key="1">
    <source>
        <dbReference type="SAM" id="Phobius"/>
    </source>
</evidence>
<protein>
    <submittedName>
        <fullName evidence="3">Uncharacterized protein</fullName>
    </submittedName>
</protein>
<proteinExistence type="predicted"/>
<name>A0ABM3QIU3_SPIOL</name>
<reference evidence="3" key="2">
    <citation type="submission" date="2025-08" db="UniProtKB">
        <authorList>
            <consortium name="RefSeq"/>
        </authorList>
    </citation>
    <scope>IDENTIFICATION</scope>
    <source>
        <tissue evidence="3">Leaf</tissue>
    </source>
</reference>
<feature type="transmembrane region" description="Helical" evidence="1">
    <location>
        <begin position="169"/>
        <end position="196"/>
    </location>
</feature>
<dbReference type="GeneID" id="110805639"/>
<organism evidence="2 3">
    <name type="scientific">Spinacia oleracea</name>
    <name type="common">Spinach</name>
    <dbReference type="NCBI Taxonomy" id="3562"/>
    <lineage>
        <taxon>Eukaryota</taxon>
        <taxon>Viridiplantae</taxon>
        <taxon>Streptophyta</taxon>
        <taxon>Embryophyta</taxon>
        <taxon>Tracheophyta</taxon>
        <taxon>Spermatophyta</taxon>
        <taxon>Magnoliopsida</taxon>
        <taxon>eudicotyledons</taxon>
        <taxon>Gunneridae</taxon>
        <taxon>Pentapetalae</taxon>
        <taxon>Caryophyllales</taxon>
        <taxon>Chenopodiaceae</taxon>
        <taxon>Chenopodioideae</taxon>
        <taxon>Anserineae</taxon>
        <taxon>Spinacia</taxon>
    </lineage>
</organism>
<gene>
    <name evidence="3" type="primary">LOC110805639</name>
</gene>
<accession>A0ABM3QIU3</accession>
<dbReference type="Proteomes" id="UP000813463">
    <property type="component" value="Chromosome 4"/>
</dbReference>
<sequence>MTPLSSHDAQFCGSLKISDTKYWQMDDDGLKEERRGCKDIARVIGFLLPLVMLVWIVNMGYKLTTETRDVDAGGYEGGYIALVFGIATVVFGLIYFIIGLTIVAELALDLLAWLDKEDRGIIRNQEKEQKTICQIFIQVSATMISMFMLMWTVYYGYKLAAEAQRVVIYSHLAFLIGVITMAFGFTYFIIGIALVADSALNLSGRLQQDVSETDFLLEKDMEARLLV</sequence>
<keyword evidence="1" id="KW-1133">Transmembrane helix</keyword>
<dbReference type="RefSeq" id="XP_056683283.1">
    <property type="nucleotide sequence ID" value="XM_056827305.1"/>
</dbReference>